<evidence type="ECO:0000259" key="2">
    <source>
        <dbReference type="PROSITE" id="PS51468"/>
    </source>
</evidence>
<dbReference type="InterPro" id="IPR014270">
    <property type="entry name" value="PEP-CTERM_IMP"/>
</dbReference>
<evidence type="ECO:0000256" key="1">
    <source>
        <dbReference type="SAM" id="Phobius"/>
    </source>
</evidence>
<dbReference type="Pfam" id="PF08487">
    <property type="entry name" value="VIT"/>
    <property type="match status" value="1"/>
</dbReference>
<feature type="transmembrane region" description="Helical" evidence="1">
    <location>
        <begin position="198"/>
        <end position="221"/>
    </location>
</feature>
<proteinExistence type="predicted"/>
<feature type="transmembrane region" description="Helical" evidence="1">
    <location>
        <begin position="87"/>
        <end position="107"/>
    </location>
</feature>
<name>A0ABT5U6A5_9GAMM</name>
<dbReference type="InterPro" id="IPR013424">
    <property type="entry name" value="Ice-binding_C"/>
</dbReference>
<comment type="caution">
    <text evidence="3">The sequence shown here is derived from an EMBL/GenBank/DDBJ whole genome shotgun (WGS) entry which is preliminary data.</text>
</comment>
<feature type="transmembrane region" description="Helical" evidence="1">
    <location>
        <begin position="58"/>
        <end position="80"/>
    </location>
</feature>
<organism evidence="3 4">
    <name type="scientific">Spartinivicinus poritis</name>
    <dbReference type="NCBI Taxonomy" id="2994640"/>
    <lineage>
        <taxon>Bacteria</taxon>
        <taxon>Pseudomonadati</taxon>
        <taxon>Pseudomonadota</taxon>
        <taxon>Gammaproteobacteria</taxon>
        <taxon>Oceanospirillales</taxon>
        <taxon>Zooshikellaceae</taxon>
        <taxon>Spartinivicinus</taxon>
    </lineage>
</organism>
<dbReference type="RefSeq" id="WP_274688263.1">
    <property type="nucleotide sequence ID" value="NZ_JAPMOU010000007.1"/>
</dbReference>
<keyword evidence="1" id="KW-1133">Transmembrane helix</keyword>
<feature type="transmembrane region" description="Helical" evidence="1">
    <location>
        <begin position="21"/>
        <end position="46"/>
    </location>
</feature>
<evidence type="ECO:0000313" key="3">
    <source>
        <dbReference type="EMBL" id="MDE1461904.1"/>
    </source>
</evidence>
<dbReference type="EMBL" id="JAPMOU010000007">
    <property type="protein sequence ID" value="MDE1461904.1"/>
    <property type="molecule type" value="Genomic_DNA"/>
</dbReference>
<sequence length="962" mass="110285">MSSQQLKKIMYKLIRLFNYGLFWSWNLIFCIVALFILVPYVVVVAINDAMLGAGTWGQAGYALFVIVIPIVTMALGVTVYRRNPSMLLKLFYGFEMPVVFLILMRLILLRDINPGMVHLLFNIFIAIGSFFFLSCIADTKKLKLLALPYVRVILAVITLMTGCYLAALMLPFAIPFFISTIKVLAEIDWLEVLENLFLFPAIFFAVLLGVYSFSLFIFLPFAMTSLYISQFIKEWKVANKQLNMPLVSAAVVLLVVANIGTFIVVNQQPQQHIFNELGEITDQKPLSIEQVNYFLEEKDSIRTALVNTYLGAYRYVSTDEKSTAVLAAYKTALGSSDYMLAKISQAFFNTMASPFLYDGKNFRQDKAKAAAMYKRLFDTPIEKAEKHAIIDAIQATWEREEMAAGLINAANRHVLVTEQQIWVKAVADTAKINIVQRLENQTFTNQEVVMHFSLPEEAVLTGLWLSDDESKPRKYPFVIAPRGAAQQVYNDEVKRRVDPSLLEKVGPRQYRLRAFPVLAKNCERSSRFFYIRHNCKTDPLFVEFEYTTTANNDGSWPLPELLEQRNLFWNHSLELTLNGQKLVKGETWLPEVFYYESENTQRKPMQATFGNTIITAKPRVLENHQAQHNYTDITVGVLVDSSYSMNTNRQAVTRAISWLEANHVNYDLYSCNVACTQLANKKSDFDFLSNQQPYQQLSLWKKLLGFDQYNMLIMLTDKGSYELEKDNNDQLIMPAPLWLVHLNSELPYAYNDNMLEAIKKSQGGIAESIEQAFLRQHHRKQFVEKDKSSKELNNNIEVKVENEQINDRSQTIPFAITDHYLWYASTGDNFNVSNNNEFFTKLASKQWLEYLAVNKDTSSLPVLDELHSIAKENQLVTDYSSMLVLVNERQKQALKEAEAKDDRFDREVERGSEDITSPTDVFSVQAVPEPEEWLLMGLVAIMLGTAYFRRKRDQHLIMKVAV</sequence>
<feature type="transmembrane region" description="Helical" evidence="1">
    <location>
        <begin position="242"/>
        <end position="265"/>
    </location>
</feature>
<keyword evidence="4" id="KW-1185">Reference proteome</keyword>
<evidence type="ECO:0000313" key="4">
    <source>
        <dbReference type="Proteomes" id="UP001528823"/>
    </source>
</evidence>
<dbReference type="Proteomes" id="UP001528823">
    <property type="component" value="Unassembled WGS sequence"/>
</dbReference>
<reference evidence="3 4" key="1">
    <citation type="submission" date="2022-11" db="EMBL/GenBank/DDBJ databases">
        <title>Spartinivicinus poritis sp. nov., isolated from scleractinian coral Porites lutea.</title>
        <authorList>
            <person name="Zhang G."/>
            <person name="Cai L."/>
            <person name="Wei Q."/>
        </authorList>
    </citation>
    <scope>NUCLEOTIDE SEQUENCE [LARGE SCALE GENOMIC DNA]</scope>
    <source>
        <strain evidence="3 4">A2-2</strain>
    </source>
</reference>
<protein>
    <submittedName>
        <fullName evidence="3">TIGR02921 family PEP-CTERM protein</fullName>
    </submittedName>
</protein>
<feature type="transmembrane region" description="Helical" evidence="1">
    <location>
        <begin position="149"/>
        <end position="178"/>
    </location>
</feature>
<feature type="domain" description="VIT" evidence="2">
    <location>
        <begin position="400"/>
        <end position="532"/>
    </location>
</feature>
<dbReference type="NCBIfam" id="TIGR02595">
    <property type="entry name" value="PEP_CTERM"/>
    <property type="match status" value="1"/>
</dbReference>
<dbReference type="InterPro" id="IPR013694">
    <property type="entry name" value="VIT"/>
</dbReference>
<accession>A0ABT5U6A5</accession>
<feature type="transmembrane region" description="Helical" evidence="1">
    <location>
        <begin position="119"/>
        <end position="137"/>
    </location>
</feature>
<dbReference type="PROSITE" id="PS51468">
    <property type="entry name" value="VIT"/>
    <property type="match status" value="1"/>
</dbReference>
<keyword evidence="1" id="KW-0472">Membrane</keyword>
<keyword evidence="1" id="KW-0812">Transmembrane</keyword>
<dbReference type="NCBIfam" id="TIGR02921">
    <property type="entry name" value="PEP_integral"/>
    <property type="match status" value="1"/>
</dbReference>
<gene>
    <name evidence="3" type="ORF">ORQ98_07965</name>
</gene>